<keyword evidence="5" id="KW-0862">Zinc</keyword>
<dbReference type="SMART" id="SM01057">
    <property type="entry name" value="Carb_anhydrase"/>
    <property type="match status" value="1"/>
</dbReference>
<dbReference type="WBParaSite" id="L893_g22340.t1">
    <property type="protein sequence ID" value="L893_g22340.t1"/>
    <property type="gene ID" value="L893_g22340"/>
</dbReference>
<name>A0A1I7Z3U8_9BILA</name>
<dbReference type="PROSITE" id="PS51144">
    <property type="entry name" value="ALPHA_CA_2"/>
    <property type="match status" value="1"/>
</dbReference>
<evidence type="ECO:0000256" key="8">
    <source>
        <dbReference type="SAM" id="MobiDB-lite"/>
    </source>
</evidence>
<accession>A0A1I7Z3U8</accession>
<dbReference type="GO" id="GO:0004089">
    <property type="term" value="F:carbonate dehydratase activity"/>
    <property type="evidence" value="ECO:0007669"/>
    <property type="project" value="UniProtKB-EC"/>
</dbReference>
<dbReference type="PANTHER" id="PTHR18952:SF141">
    <property type="entry name" value="CARBONIC ANHYDRASE"/>
    <property type="match status" value="1"/>
</dbReference>
<dbReference type="PANTHER" id="PTHR18952">
    <property type="entry name" value="CARBONIC ANHYDRASE"/>
    <property type="match status" value="1"/>
</dbReference>
<evidence type="ECO:0000256" key="6">
    <source>
        <dbReference type="ARBA" id="ARBA00023239"/>
    </source>
</evidence>
<evidence type="ECO:0000256" key="4">
    <source>
        <dbReference type="ARBA" id="ARBA00022723"/>
    </source>
</evidence>
<comment type="cofactor">
    <cofactor evidence="1">
        <name>Zn(2+)</name>
        <dbReference type="ChEBI" id="CHEBI:29105"/>
    </cofactor>
</comment>
<comment type="similarity">
    <text evidence="2">Belongs to the alpha-carbonic anhydrase family.</text>
</comment>
<dbReference type="AlphaFoldDB" id="A0A1I7Z3U8"/>
<dbReference type="CDD" id="cd00326">
    <property type="entry name" value="alpha_CA"/>
    <property type="match status" value="1"/>
</dbReference>
<dbReference type="Proteomes" id="UP000095287">
    <property type="component" value="Unplaced"/>
</dbReference>
<keyword evidence="4" id="KW-0479">Metal-binding</keyword>
<sequence length="246" mass="27878">MTAHWNYDSDEEHGPHNWPGEIHGSCQSPVDICHDALKKVSKAADPLKFVNYNRAIHGDLVNNGHAVQFVPDRRIDTPEIYGGSLDQSYKLVQYHLHWSQGDDGSEHTLNGEHKVAELHLVHAGVEDPERLVVLGVFLEVGPNHKPLEPEFKTLPHVFEPNTRRPVENIVLEDKLPKDLSYVRYHGSLTTPPCSECVTWFVFTQPISITEEQLAALRQVKDSECGVLKKNRRPVQPLNGRELFHVC</sequence>
<keyword evidence="10" id="KW-1185">Reference proteome</keyword>
<feature type="region of interest" description="Disordered" evidence="8">
    <location>
        <begin position="1"/>
        <end position="21"/>
    </location>
</feature>
<dbReference type="EC" id="4.2.1.1" evidence="3"/>
<evidence type="ECO:0000313" key="10">
    <source>
        <dbReference type="Proteomes" id="UP000095287"/>
    </source>
</evidence>
<dbReference type="GO" id="GO:0005737">
    <property type="term" value="C:cytoplasm"/>
    <property type="evidence" value="ECO:0007669"/>
    <property type="project" value="TreeGrafter"/>
</dbReference>
<dbReference type="InterPro" id="IPR001148">
    <property type="entry name" value="CA_dom"/>
</dbReference>
<comment type="catalytic activity">
    <reaction evidence="7">
        <text>hydrogencarbonate + H(+) = CO2 + H2O</text>
        <dbReference type="Rhea" id="RHEA:10748"/>
        <dbReference type="ChEBI" id="CHEBI:15377"/>
        <dbReference type="ChEBI" id="CHEBI:15378"/>
        <dbReference type="ChEBI" id="CHEBI:16526"/>
        <dbReference type="ChEBI" id="CHEBI:17544"/>
        <dbReference type="EC" id="4.2.1.1"/>
    </reaction>
</comment>
<dbReference type="InterPro" id="IPR036398">
    <property type="entry name" value="CA_dom_sf"/>
</dbReference>
<feature type="domain" description="Alpha-carbonic anhydrase" evidence="9">
    <location>
        <begin position="3"/>
        <end position="246"/>
    </location>
</feature>
<evidence type="ECO:0000259" key="9">
    <source>
        <dbReference type="PROSITE" id="PS51144"/>
    </source>
</evidence>
<proteinExistence type="inferred from homology"/>
<organism evidence="10 11">
    <name type="scientific">Steinernema glaseri</name>
    <dbReference type="NCBI Taxonomy" id="37863"/>
    <lineage>
        <taxon>Eukaryota</taxon>
        <taxon>Metazoa</taxon>
        <taxon>Ecdysozoa</taxon>
        <taxon>Nematoda</taxon>
        <taxon>Chromadorea</taxon>
        <taxon>Rhabditida</taxon>
        <taxon>Tylenchina</taxon>
        <taxon>Panagrolaimomorpha</taxon>
        <taxon>Strongyloidoidea</taxon>
        <taxon>Steinernematidae</taxon>
        <taxon>Steinernema</taxon>
    </lineage>
</organism>
<dbReference type="GO" id="GO:0008270">
    <property type="term" value="F:zinc ion binding"/>
    <property type="evidence" value="ECO:0007669"/>
    <property type="project" value="InterPro"/>
</dbReference>
<reference evidence="11" key="1">
    <citation type="submission" date="2016-11" db="UniProtKB">
        <authorList>
            <consortium name="WormBaseParasite"/>
        </authorList>
    </citation>
    <scope>IDENTIFICATION</scope>
</reference>
<evidence type="ECO:0000256" key="3">
    <source>
        <dbReference type="ARBA" id="ARBA00012925"/>
    </source>
</evidence>
<evidence type="ECO:0000313" key="11">
    <source>
        <dbReference type="WBParaSite" id="L893_g22340.t1"/>
    </source>
</evidence>
<dbReference type="SUPFAM" id="SSF51069">
    <property type="entry name" value="Carbonic anhydrase"/>
    <property type="match status" value="1"/>
</dbReference>
<protein>
    <recommendedName>
        <fullName evidence="3">carbonic anhydrase</fullName>
        <ecNumber evidence="3">4.2.1.1</ecNumber>
    </recommendedName>
</protein>
<keyword evidence="6" id="KW-0456">Lyase</keyword>
<dbReference type="Pfam" id="PF00194">
    <property type="entry name" value="Carb_anhydrase"/>
    <property type="match status" value="1"/>
</dbReference>
<dbReference type="InterPro" id="IPR023561">
    <property type="entry name" value="Carbonic_anhydrase_a-class"/>
</dbReference>
<evidence type="ECO:0000256" key="5">
    <source>
        <dbReference type="ARBA" id="ARBA00022833"/>
    </source>
</evidence>
<evidence type="ECO:0000256" key="7">
    <source>
        <dbReference type="ARBA" id="ARBA00048348"/>
    </source>
</evidence>
<evidence type="ECO:0000256" key="2">
    <source>
        <dbReference type="ARBA" id="ARBA00010718"/>
    </source>
</evidence>
<dbReference type="Gene3D" id="3.10.200.10">
    <property type="entry name" value="Alpha carbonic anhydrase"/>
    <property type="match status" value="1"/>
</dbReference>
<evidence type="ECO:0000256" key="1">
    <source>
        <dbReference type="ARBA" id="ARBA00001947"/>
    </source>
</evidence>